<keyword evidence="2 6" id="KW-0698">rRNA processing</keyword>
<keyword evidence="5 6" id="KW-0949">S-adenosyl-L-methionine</keyword>
<comment type="function">
    <text evidence="6">Specifically methylates the adenine in position 1618 of 23S rRNA.</text>
</comment>
<dbReference type="SUPFAM" id="SSF53335">
    <property type="entry name" value="S-adenosyl-L-methionine-dependent methyltransferases"/>
    <property type="match status" value="1"/>
</dbReference>
<keyword evidence="4 6" id="KW-0808">Transferase</keyword>
<dbReference type="CDD" id="cd02440">
    <property type="entry name" value="AdoMet_MTases"/>
    <property type="match status" value="1"/>
</dbReference>
<dbReference type="EC" id="2.1.1.181" evidence="6"/>
<comment type="catalytic activity">
    <reaction evidence="6">
        <text>adenosine(1618) in 23S rRNA + S-adenosyl-L-methionine = N(6)-methyladenosine(1618) in 23S rRNA + S-adenosyl-L-homocysteine + H(+)</text>
        <dbReference type="Rhea" id="RHEA:16497"/>
        <dbReference type="Rhea" id="RHEA-COMP:10229"/>
        <dbReference type="Rhea" id="RHEA-COMP:10231"/>
        <dbReference type="ChEBI" id="CHEBI:15378"/>
        <dbReference type="ChEBI" id="CHEBI:57856"/>
        <dbReference type="ChEBI" id="CHEBI:59789"/>
        <dbReference type="ChEBI" id="CHEBI:74411"/>
        <dbReference type="ChEBI" id="CHEBI:74449"/>
        <dbReference type="EC" id="2.1.1.181"/>
    </reaction>
</comment>
<evidence type="ECO:0000313" key="8">
    <source>
        <dbReference type="Proteomes" id="UP000307702"/>
    </source>
</evidence>
<dbReference type="EMBL" id="SZVP01000014">
    <property type="protein sequence ID" value="TMM43322.1"/>
    <property type="molecule type" value="Genomic_DNA"/>
</dbReference>
<dbReference type="PIRSF" id="PIRSF029038">
    <property type="entry name" value="Mtase_YbiN_prd"/>
    <property type="match status" value="1"/>
</dbReference>
<gene>
    <name evidence="6 7" type="primary">rlmF</name>
    <name evidence="7" type="ORF">FCS21_13180</name>
</gene>
<evidence type="ECO:0000256" key="5">
    <source>
        <dbReference type="ARBA" id="ARBA00022691"/>
    </source>
</evidence>
<proteinExistence type="inferred from homology"/>
<evidence type="ECO:0000256" key="1">
    <source>
        <dbReference type="ARBA" id="ARBA00022490"/>
    </source>
</evidence>
<dbReference type="RefSeq" id="WP_138624009.1">
    <property type="nucleotide sequence ID" value="NZ_SZVP01000014.1"/>
</dbReference>
<dbReference type="AlphaFoldDB" id="A0A8H2JKD2"/>
<evidence type="ECO:0000256" key="3">
    <source>
        <dbReference type="ARBA" id="ARBA00022603"/>
    </source>
</evidence>
<protein>
    <recommendedName>
        <fullName evidence="6">Ribosomal RNA large subunit methyltransferase F</fullName>
        <ecNumber evidence="6">2.1.1.181</ecNumber>
    </recommendedName>
    <alternativeName>
        <fullName evidence="6">23S rRNA mA1618 methyltransferase</fullName>
    </alternativeName>
    <alternativeName>
        <fullName evidence="6">rRNA adenine N-6-methyltransferase</fullName>
    </alternativeName>
</protein>
<dbReference type="HAMAP" id="MF_01848">
    <property type="entry name" value="23SrRNA_methyltr_F"/>
    <property type="match status" value="1"/>
</dbReference>
<dbReference type="GO" id="GO:0005737">
    <property type="term" value="C:cytoplasm"/>
    <property type="evidence" value="ECO:0007669"/>
    <property type="project" value="UniProtKB-SubCell"/>
</dbReference>
<dbReference type="OrthoDB" id="1115728at2"/>
<dbReference type="GO" id="GO:0052907">
    <property type="term" value="F:23S rRNA (adenine(1618)-N(6))-methyltransferase activity"/>
    <property type="evidence" value="ECO:0007669"/>
    <property type="project" value="UniProtKB-EC"/>
</dbReference>
<dbReference type="PANTHER" id="PTHR13393">
    <property type="entry name" value="SAM-DEPENDENT METHYLTRANSFERASE"/>
    <property type="match status" value="1"/>
</dbReference>
<keyword evidence="8" id="KW-1185">Reference proteome</keyword>
<comment type="similarity">
    <text evidence="6">Belongs to the methyltransferase superfamily. METTL16/RlmF family.</text>
</comment>
<organism evidence="7 8">
    <name type="scientific">Colwellia ponticola</name>
    <dbReference type="NCBI Taxonomy" id="2304625"/>
    <lineage>
        <taxon>Bacteria</taxon>
        <taxon>Pseudomonadati</taxon>
        <taxon>Pseudomonadota</taxon>
        <taxon>Gammaproteobacteria</taxon>
        <taxon>Alteromonadales</taxon>
        <taxon>Colwelliaceae</taxon>
        <taxon>Colwellia</taxon>
    </lineage>
</organism>
<name>A0A8H2JKD2_9GAMM</name>
<dbReference type="InterPro" id="IPR016909">
    <property type="entry name" value="rRNA_lsu_MeTfrase_F"/>
</dbReference>
<accession>A0A8H2JKD2</accession>
<comment type="caution">
    <text evidence="7">The sequence shown here is derived from an EMBL/GenBank/DDBJ whole genome shotgun (WGS) entry which is preliminary data.</text>
</comment>
<dbReference type="Proteomes" id="UP000307702">
    <property type="component" value="Unassembled WGS sequence"/>
</dbReference>
<keyword evidence="1 6" id="KW-0963">Cytoplasm</keyword>
<evidence type="ECO:0000256" key="4">
    <source>
        <dbReference type="ARBA" id="ARBA00022679"/>
    </source>
</evidence>
<dbReference type="GO" id="GO:0070475">
    <property type="term" value="P:rRNA base methylation"/>
    <property type="evidence" value="ECO:0007669"/>
    <property type="project" value="TreeGrafter"/>
</dbReference>
<evidence type="ECO:0000256" key="2">
    <source>
        <dbReference type="ARBA" id="ARBA00022552"/>
    </source>
</evidence>
<dbReference type="InterPro" id="IPR010286">
    <property type="entry name" value="METTL16/RlmF"/>
</dbReference>
<dbReference type="InterPro" id="IPR029063">
    <property type="entry name" value="SAM-dependent_MTases_sf"/>
</dbReference>
<keyword evidence="3 6" id="KW-0489">Methyltransferase</keyword>
<dbReference type="NCBIfam" id="NF008725">
    <property type="entry name" value="PRK11727.1"/>
    <property type="match status" value="1"/>
</dbReference>
<evidence type="ECO:0000313" key="7">
    <source>
        <dbReference type="EMBL" id="TMM43322.1"/>
    </source>
</evidence>
<dbReference type="Pfam" id="PF05971">
    <property type="entry name" value="Methyltransf_10"/>
    <property type="match status" value="1"/>
</dbReference>
<comment type="subcellular location">
    <subcellularLocation>
        <location evidence="6">Cytoplasm</location>
    </subcellularLocation>
</comment>
<dbReference type="Gene3D" id="3.40.50.150">
    <property type="entry name" value="Vaccinia Virus protein VP39"/>
    <property type="match status" value="1"/>
</dbReference>
<reference evidence="7 8" key="1">
    <citation type="submission" date="2019-05" db="EMBL/GenBank/DDBJ databases">
        <title>Colwellia ponticola sp. nov., isolated from seawater.</title>
        <authorList>
            <person name="Yoon J.-H."/>
        </authorList>
    </citation>
    <scope>NUCLEOTIDE SEQUENCE [LARGE SCALE GENOMIC DNA]</scope>
    <source>
        <strain evidence="7 8">OISW-25</strain>
    </source>
</reference>
<dbReference type="PANTHER" id="PTHR13393:SF0">
    <property type="entry name" value="RNA N6-ADENOSINE-METHYLTRANSFERASE METTL16"/>
    <property type="match status" value="1"/>
</dbReference>
<sequence length="318" mass="35677">MHKNNRHKQGYNFANLIKANPALSAFIIKNKFNGQDTIDFSDPLAVKALNYSLLKSDYNITFWDIPNGYLCPAIPGRVDYIHHLHELLANTTRTLPSEVSANIPANKPITVLDIGTGASCIYPILGQREYGWHFVASDIDPVSIKIAKQIISSDKSLSKNINCRLQSNSNNIFNGIIASDEFYHLTVCNPPFHRSLTEASQGTTRKLKNLNKDKLNSTYVKSAKTAASPPEKILNFGGQKAELWCPGGELAFISNMINESKVYQKQVLWFTCLVSKKDHLSKLKLTLKKAHAKQIKVINMAQGHKISRFIAWSFYQVN</sequence>
<evidence type="ECO:0000256" key="6">
    <source>
        <dbReference type="HAMAP-Rule" id="MF_01848"/>
    </source>
</evidence>